<feature type="compositionally biased region" description="Acidic residues" evidence="3">
    <location>
        <begin position="110"/>
        <end position="122"/>
    </location>
</feature>
<feature type="region of interest" description="Disordered" evidence="3">
    <location>
        <begin position="147"/>
        <end position="166"/>
    </location>
</feature>
<gene>
    <name evidence="4" type="ORF">DAPK24_038060</name>
</gene>
<accession>A0AAV5R9H1</accession>
<comment type="caution">
    <text evidence="4">The sequence shown here is derived from an EMBL/GenBank/DDBJ whole genome shotgun (WGS) entry which is preliminary data.</text>
</comment>
<feature type="compositionally biased region" description="Basic and acidic residues" evidence="3">
    <location>
        <begin position="367"/>
        <end position="377"/>
    </location>
</feature>
<reference evidence="4 5" key="1">
    <citation type="journal article" date="2023" name="Elife">
        <title>Identification of key yeast species and microbe-microbe interactions impacting larval growth of Drosophila in the wild.</title>
        <authorList>
            <person name="Mure A."/>
            <person name="Sugiura Y."/>
            <person name="Maeda R."/>
            <person name="Honda K."/>
            <person name="Sakurai N."/>
            <person name="Takahashi Y."/>
            <person name="Watada M."/>
            <person name="Katoh T."/>
            <person name="Gotoh A."/>
            <person name="Gotoh Y."/>
            <person name="Taniguchi I."/>
            <person name="Nakamura K."/>
            <person name="Hayashi T."/>
            <person name="Katayama T."/>
            <person name="Uemura T."/>
            <person name="Hattori Y."/>
        </authorList>
    </citation>
    <scope>NUCLEOTIDE SEQUENCE [LARGE SCALE GENOMIC DNA]</scope>
    <source>
        <strain evidence="4 5">PK-24</strain>
    </source>
</reference>
<feature type="compositionally biased region" description="Polar residues" evidence="3">
    <location>
        <begin position="154"/>
        <end position="166"/>
    </location>
</feature>
<evidence type="ECO:0000256" key="1">
    <source>
        <dbReference type="ARBA" id="ARBA00004123"/>
    </source>
</evidence>
<organism evidence="4 5">
    <name type="scientific">Pichia kluyveri</name>
    <name type="common">Yeast</name>
    <dbReference type="NCBI Taxonomy" id="36015"/>
    <lineage>
        <taxon>Eukaryota</taxon>
        <taxon>Fungi</taxon>
        <taxon>Dikarya</taxon>
        <taxon>Ascomycota</taxon>
        <taxon>Saccharomycotina</taxon>
        <taxon>Pichiomycetes</taxon>
        <taxon>Pichiales</taxon>
        <taxon>Pichiaceae</taxon>
        <taxon>Pichia</taxon>
    </lineage>
</organism>
<dbReference type="GO" id="GO:0006260">
    <property type="term" value="P:DNA replication"/>
    <property type="evidence" value="ECO:0007669"/>
    <property type="project" value="InterPro"/>
</dbReference>
<sequence>MEKKYLYLKDYAKELKANLKIHKGETIIKGSEIESQFKTYSKLQRLFKHVDKRDVKEYEKHIDSFYKKIEDKRKLEVKDHIEKVIVEEKKVDEVILSSDHQEEEPKNEEKEEEEDEEEEVDITEVGPTPQLNGRVLSLFDIVTSPDKTPKRHFGNSSRKLSFSESEANDSNEVNEITILNKINETPRYLRTQADRLRGVGVVMDNRIIDETIVDSKFEEPSPILKRHGRSIFDIRKDLVGLKRNLTDLMEEAQEEEEMKIENGDEVKKQGEVEGSEDDVGGIEKNDGDVGEVYDPHAKLRAKIKTNKRQTRRAKLKTDNINDNDELDSMDIHALAFGDIKSTEKNENMKRINDDDDDDEEEGDSDEYERRDIEELKIELGNATSKGKHPLSNNFVRLKINKRGRFKRRH</sequence>
<protein>
    <recommendedName>
        <fullName evidence="6">DNA replication regulator SLD2</fullName>
    </recommendedName>
</protein>
<proteinExistence type="predicted"/>
<feature type="compositionally biased region" description="Basic residues" evidence="3">
    <location>
        <begin position="398"/>
        <end position="409"/>
    </location>
</feature>
<feature type="region of interest" description="Disordered" evidence="3">
    <location>
        <begin position="344"/>
        <end position="409"/>
    </location>
</feature>
<dbReference type="Proteomes" id="UP001378960">
    <property type="component" value="Unassembled WGS sequence"/>
</dbReference>
<dbReference type="AlphaFoldDB" id="A0AAV5R9H1"/>
<keyword evidence="2" id="KW-0539">Nucleus</keyword>
<feature type="compositionally biased region" description="Basic and acidic residues" evidence="3">
    <location>
        <begin position="281"/>
        <end position="292"/>
    </location>
</feature>
<evidence type="ECO:0000256" key="3">
    <source>
        <dbReference type="SAM" id="MobiDB-lite"/>
    </source>
</evidence>
<evidence type="ECO:0000256" key="2">
    <source>
        <dbReference type="ARBA" id="ARBA00023242"/>
    </source>
</evidence>
<feature type="region of interest" description="Disordered" evidence="3">
    <location>
        <begin position="255"/>
        <end position="292"/>
    </location>
</feature>
<dbReference type="Pfam" id="PF11719">
    <property type="entry name" value="Drc1-Sld2"/>
    <property type="match status" value="1"/>
</dbReference>
<evidence type="ECO:0008006" key="6">
    <source>
        <dbReference type="Google" id="ProtNLM"/>
    </source>
</evidence>
<feature type="compositionally biased region" description="Acidic residues" evidence="3">
    <location>
        <begin position="353"/>
        <end position="366"/>
    </location>
</feature>
<evidence type="ECO:0000313" key="4">
    <source>
        <dbReference type="EMBL" id="GMM47231.1"/>
    </source>
</evidence>
<keyword evidence="5" id="KW-1185">Reference proteome</keyword>
<feature type="compositionally biased region" description="Basic and acidic residues" evidence="3">
    <location>
        <begin position="95"/>
        <end position="109"/>
    </location>
</feature>
<dbReference type="EMBL" id="BTGB01000005">
    <property type="protein sequence ID" value="GMM47231.1"/>
    <property type="molecule type" value="Genomic_DNA"/>
</dbReference>
<dbReference type="GO" id="GO:0005634">
    <property type="term" value="C:nucleus"/>
    <property type="evidence" value="ECO:0007669"/>
    <property type="project" value="UniProtKB-SubCell"/>
</dbReference>
<name>A0AAV5R9H1_PICKL</name>
<feature type="region of interest" description="Disordered" evidence="3">
    <location>
        <begin position="95"/>
        <end position="128"/>
    </location>
</feature>
<comment type="subcellular location">
    <subcellularLocation>
        <location evidence="1">Nucleus</location>
    </subcellularLocation>
</comment>
<feature type="compositionally biased region" description="Basic and acidic residues" evidence="3">
    <location>
        <begin position="259"/>
        <end position="271"/>
    </location>
</feature>
<dbReference type="InterPro" id="IPR021110">
    <property type="entry name" value="DNA_rep_checkpnt_protein"/>
</dbReference>
<evidence type="ECO:0000313" key="5">
    <source>
        <dbReference type="Proteomes" id="UP001378960"/>
    </source>
</evidence>